<evidence type="ECO:0000313" key="4">
    <source>
        <dbReference type="Proteomes" id="UP000616143"/>
    </source>
</evidence>
<proteinExistence type="predicted"/>
<dbReference type="RefSeq" id="WP_188848325.1">
    <property type="nucleotide sequence ID" value="NZ_BMQS01000003.1"/>
</dbReference>
<comment type="caution">
    <text evidence="3">The sequence shown here is derived from an EMBL/GenBank/DDBJ whole genome shotgun (WGS) entry which is preliminary data.</text>
</comment>
<evidence type="ECO:0000313" key="3">
    <source>
        <dbReference type="EMBL" id="GGT88889.1"/>
    </source>
</evidence>
<evidence type="ECO:0000256" key="1">
    <source>
        <dbReference type="ARBA" id="ARBA00001936"/>
    </source>
</evidence>
<dbReference type="PANTHER" id="PTHR37168:SF2">
    <property type="entry name" value="CRISPR-ASSOCIATED EXONUCLEASE CAS4"/>
    <property type="match status" value="1"/>
</dbReference>
<feature type="domain" description="DUF83" evidence="2">
    <location>
        <begin position="12"/>
        <end position="164"/>
    </location>
</feature>
<dbReference type="PANTHER" id="PTHR37168">
    <property type="entry name" value="CRISPR-ASSOCIATED EXONUCLEASE CAS4"/>
    <property type="match status" value="1"/>
</dbReference>
<accession>A0A830H1Y1</accession>
<sequence length="168" mass="19728">MNYKLAPDVVVTGTLVWYSHVCPREVWFMARGITPYRHHARLEFGREIHRIHSEEVPLSLEGMKLDRFREDSGVVVEIKSTSRHLESARAQVAYYLYRLREVGVRAGGEIWVPEEGLKEKVEGFSEEEVGKDLERIKHIVEMERPPPRKWIRYCGKCAYRGLCWGEER</sequence>
<dbReference type="AlphaFoldDB" id="A0A830H1Y1"/>
<dbReference type="Pfam" id="PF01930">
    <property type="entry name" value="Cas_Cas4"/>
    <property type="match status" value="1"/>
</dbReference>
<comment type="cofactor">
    <cofactor evidence="1">
        <name>Mn(2+)</name>
        <dbReference type="ChEBI" id="CHEBI:29035"/>
    </cofactor>
</comment>
<reference evidence="3" key="2">
    <citation type="submission" date="2020-09" db="EMBL/GenBank/DDBJ databases">
        <authorList>
            <person name="Sun Q."/>
            <person name="Ohkuma M."/>
        </authorList>
    </citation>
    <scope>NUCLEOTIDE SEQUENCE</scope>
    <source>
        <strain evidence="3">JCM 31740</strain>
    </source>
</reference>
<evidence type="ECO:0000259" key="2">
    <source>
        <dbReference type="Pfam" id="PF01930"/>
    </source>
</evidence>
<reference evidence="3" key="1">
    <citation type="journal article" date="2014" name="Int. J. Syst. Evol. Microbiol.">
        <title>Complete genome sequence of Corynebacterium casei LMG S-19264T (=DSM 44701T), isolated from a smear-ripened cheese.</title>
        <authorList>
            <consortium name="US DOE Joint Genome Institute (JGI-PGF)"/>
            <person name="Walter F."/>
            <person name="Albersmeier A."/>
            <person name="Kalinowski J."/>
            <person name="Ruckert C."/>
        </authorList>
    </citation>
    <scope>NUCLEOTIDE SEQUENCE</scope>
    <source>
        <strain evidence="3">JCM 31740</strain>
    </source>
</reference>
<dbReference type="EMBL" id="BMQS01000003">
    <property type="protein sequence ID" value="GGT88889.1"/>
    <property type="molecule type" value="Genomic_DNA"/>
</dbReference>
<protein>
    <submittedName>
        <fullName evidence="3">CRISPR-associated protein Cas4</fullName>
    </submittedName>
</protein>
<dbReference type="InterPro" id="IPR011604">
    <property type="entry name" value="PDDEXK-like_dom_sf"/>
</dbReference>
<gene>
    <name evidence="3" type="ORF">GCM10007116_03380</name>
</gene>
<dbReference type="Gene3D" id="3.90.320.10">
    <property type="match status" value="1"/>
</dbReference>
<organism evidence="3 4">
    <name type="scientific">Sulfodiicoccus acidiphilus</name>
    <dbReference type="NCBI Taxonomy" id="1670455"/>
    <lineage>
        <taxon>Archaea</taxon>
        <taxon>Thermoproteota</taxon>
        <taxon>Thermoprotei</taxon>
        <taxon>Sulfolobales</taxon>
        <taxon>Sulfolobaceae</taxon>
        <taxon>Sulfodiicoccus</taxon>
    </lineage>
</organism>
<dbReference type="Proteomes" id="UP000616143">
    <property type="component" value="Unassembled WGS sequence"/>
</dbReference>
<dbReference type="InterPro" id="IPR022765">
    <property type="entry name" value="Dna2/Cas4_DUF83"/>
</dbReference>
<dbReference type="OrthoDB" id="42881at2157"/>
<name>A0A830H1Y1_9CREN</name>